<evidence type="ECO:0000256" key="1">
    <source>
        <dbReference type="ARBA" id="ARBA00012493"/>
    </source>
</evidence>
<accession>A0A148KL59</accession>
<evidence type="ECO:0000259" key="11">
    <source>
        <dbReference type="PROSITE" id="PS50878"/>
    </source>
</evidence>
<dbReference type="Pfam" id="PF00078">
    <property type="entry name" value="RVT_1"/>
    <property type="match status" value="1"/>
</dbReference>
<feature type="region of interest" description="Disordered" evidence="10">
    <location>
        <begin position="109"/>
        <end position="135"/>
    </location>
</feature>
<dbReference type="GO" id="GO:0003723">
    <property type="term" value="F:RNA binding"/>
    <property type="evidence" value="ECO:0007669"/>
    <property type="project" value="InterPro"/>
</dbReference>
<keyword evidence="6" id="KW-0695">RNA-directed DNA polymerase</keyword>
<reference evidence="13" key="1">
    <citation type="submission" date="2016-02" db="EMBL/GenBank/DDBJ databases">
        <authorList>
            <person name="Schultz-Johansen M."/>
            <person name="Glaring M.A."/>
            <person name="Bech P.K."/>
            <person name="Stougaard P."/>
        </authorList>
    </citation>
    <scope>NUCLEOTIDE SEQUENCE [LARGE SCALE GENOMIC DNA]</scope>
    <source>
        <strain evidence="13">S66</strain>
    </source>
</reference>
<dbReference type="CDD" id="cd03487">
    <property type="entry name" value="RT_Bac_retron_II"/>
    <property type="match status" value="1"/>
</dbReference>
<dbReference type="EMBL" id="LSNE01000017">
    <property type="protein sequence ID" value="KXI27036.1"/>
    <property type="molecule type" value="Genomic_DNA"/>
</dbReference>
<dbReference type="Proteomes" id="UP000070299">
    <property type="component" value="Unassembled WGS sequence"/>
</dbReference>
<evidence type="ECO:0000256" key="7">
    <source>
        <dbReference type="ARBA" id="ARBA00023118"/>
    </source>
</evidence>
<dbReference type="Gene3D" id="3.30.70.270">
    <property type="match status" value="1"/>
</dbReference>
<evidence type="ECO:0000256" key="9">
    <source>
        <dbReference type="ARBA" id="ARBA00048173"/>
    </source>
</evidence>
<comment type="similarity">
    <text evidence="8">Belongs to the bacterial reverse transcriptase family.</text>
</comment>
<evidence type="ECO:0000313" key="13">
    <source>
        <dbReference type="Proteomes" id="UP000070299"/>
    </source>
</evidence>
<evidence type="ECO:0000256" key="8">
    <source>
        <dbReference type="ARBA" id="ARBA00034120"/>
    </source>
</evidence>
<dbReference type="GO" id="GO:0003964">
    <property type="term" value="F:RNA-directed DNA polymerase activity"/>
    <property type="evidence" value="ECO:0007669"/>
    <property type="project" value="UniProtKB-KW"/>
</dbReference>
<proteinExistence type="inferred from homology"/>
<dbReference type="SUPFAM" id="SSF56672">
    <property type="entry name" value="DNA/RNA polymerases"/>
    <property type="match status" value="1"/>
</dbReference>
<comment type="catalytic activity">
    <reaction evidence="9">
        <text>DNA(n) + a 2'-deoxyribonucleoside 5'-triphosphate = DNA(n+1) + diphosphate</text>
        <dbReference type="Rhea" id="RHEA:22508"/>
        <dbReference type="Rhea" id="RHEA-COMP:17339"/>
        <dbReference type="Rhea" id="RHEA-COMP:17340"/>
        <dbReference type="ChEBI" id="CHEBI:33019"/>
        <dbReference type="ChEBI" id="CHEBI:61560"/>
        <dbReference type="ChEBI" id="CHEBI:173112"/>
        <dbReference type="EC" id="2.7.7.49"/>
    </reaction>
</comment>
<feature type="domain" description="Reverse transcriptase" evidence="11">
    <location>
        <begin position="199"/>
        <end position="412"/>
    </location>
</feature>
<evidence type="ECO:0000256" key="2">
    <source>
        <dbReference type="ARBA" id="ARBA00022679"/>
    </source>
</evidence>
<evidence type="ECO:0000256" key="5">
    <source>
        <dbReference type="ARBA" id="ARBA00022842"/>
    </source>
</evidence>
<dbReference type="GO" id="GO:0046872">
    <property type="term" value="F:metal ion binding"/>
    <property type="evidence" value="ECO:0007669"/>
    <property type="project" value="UniProtKB-KW"/>
</dbReference>
<keyword evidence="13" id="KW-1185">Reference proteome</keyword>
<dbReference type="InterPro" id="IPR043128">
    <property type="entry name" value="Rev_trsase/Diguanyl_cyclase"/>
</dbReference>
<evidence type="ECO:0000313" key="12">
    <source>
        <dbReference type="EMBL" id="KXI27036.1"/>
    </source>
</evidence>
<dbReference type="NCBIfam" id="NF038233">
    <property type="entry name" value="retron_St85_RT"/>
    <property type="match status" value="1"/>
</dbReference>
<name>A0A148KL59_9ALTE</name>
<dbReference type="PROSITE" id="PS50878">
    <property type="entry name" value="RT_POL"/>
    <property type="match status" value="1"/>
</dbReference>
<gene>
    <name evidence="12" type="ORF">AX660_02080</name>
</gene>
<dbReference type="OrthoDB" id="7055795at2"/>
<keyword evidence="3" id="KW-0548">Nucleotidyltransferase</keyword>
<dbReference type="InterPro" id="IPR051083">
    <property type="entry name" value="GrpII_Intron_Splice-Mob/Def"/>
</dbReference>
<dbReference type="PANTHER" id="PTHR34047:SF7">
    <property type="entry name" value="RNA-DIRECTED DNA POLYMERASE"/>
    <property type="match status" value="1"/>
</dbReference>
<keyword evidence="2" id="KW-0808">Transferase</keyword>
<dbReference type="EC" id="2.7.7.49" evidence="1"/>
<dbReference type="InterPro" id="IPR000477">
    <property type="entry name" value="RT_dom"/>
</dbReference>
<sequence>MIDVMNSKVFVWALGVIQPAKPEEVLDYLLKVFASEKQKDFKVEIGPTLSIVLEQGLVHCVSKKNNLYSVKHAGDDFLGNKLRVLKDKERLYLLKSMRDVNFLSKGASERNMGGVSPPGRLRSSTKVSPRPEVPLSLGPLPQNQRNFWPRVYQQLGIGSKTEAPLQPINLNFYSVNTLPEIKSRSEAIFAASELIGVSSYLLRDFCNSKEKYYRKFEIAKKSSNESRVINAPRVFIKTTQYWIQDYFFYRLRQHDSCFSYRKKVSIKNNASVHLNKKFILCLDIESFFDNITKMQVISCIAKSKVNVHLAELFADIVTLNGCLPQGAPTSPIISNSHLYEFDEKIFEYCSSAGMSYSRYADDLTIGANKYDSLKTLEKVVKTELETLGLSINRKKTRIISSNSCQVITGLAINNGEIRPTRKYRKEIRALFYKADDAIDIELLPKLCGHLNYIKSFKNGDTKKNIEKYQLIIDKLKKSKNIQTF</sequence>
<dbReference type="PRINTS" id="PR00866">
    <property type="entry name" value="RNADNAPOLMS"/>
</dbReference>
<keyword evidence="5" id="KW-0460">Magnesium</keyword>
<dbReference type="STRING" id="1799789.AX660_02080"/>
<dbReference type="InterPro" id="IPR000123">
    <property type="entry name" value="Reverse_transcriptase_msDNA"/>
</dbReference>
<dbReference type="PANTHER" id="PTHR34047">
    <property type="entry name" value="NUCLEAR INTRON MATURASE 1, MITOCHONDRIAL-RELATED"/>
    <property type="match status" value="1"/>
</dbReference>
<evidence type="ECO:0000256" key="3">
    <source>
        <dbReference type="ARBA" id="ARBA00022695"/>
    </source>
</evidence>
<evidence type="ECO:0000256" key="6">
    <source>
        <dbReference type="ARBA" id="ARBA00022918"/>
    </source>
</evidence>
<comment type="caution">
    <text evidence="12">The sequence shown here is derived from an EMBL/GenBank/DDBJ whole genome shotgun (WGS) entry which is preliminary data.</text>
</comment>
<keyword evidence="4" id="KW-0479">Metal-binding</keyword>
<organism evidence="12 13">
    <name type="scientific">Paraglaciecola hydrolytica</name>
    <dbReference type="NCBI Taxonomy" id="1799789"/>
    <lineage>
        <taxon>Bacteria</taxon>
        <taxon>Pseudomonadati</taxon>
        <taxon>Pseudomonadota</taxon>
        <taxon>Gammaproteobacteria</taxon>
        <taxon>Alteromonadales</taxon>
        <taxon>Alteromonadaceae</taxon>
        <taxon>Paraglaciecola</taxon>
    </lineage>
</organism>
<evidence type="ECO:0000256" key="10">
    <source>
        <dbReference type="SAM" id="MobiDB-lite"/>
    </source>
</evidence>
<dbReference type="InterPro" id="IPR043502">
    <property type="entry name" value="DNA/RNA_pol_sf"/>
</dbReference>
<keyword evidence="7" id="KW-0051">Antiviral defense</keyword>
<protein>
    <recommendedName>
        <fullName evidence="1">RNA-directed DNA polymerase</fullName>
        <ecNumber evidence="1">2.7.7.49</ecNumber>
    </recommendedName>
</protein>
<dbReference type="AlphaFoldDB" id="A0A148KL59"/>
<dbReference type="RefSeq" id="WP_082769057.1">
    <property type="nucleotide sequence ID" value="NZ_LSNE01000017.1"/>
</dbReference>
<dbReference type="GO" id="GO:0051607">
    <property type="term" value="P:defense response to virus"/>
    <property type="evidence" value="ECO:0007669"/>
    <property type="project" value="UniProtKB-KW"/>
</dbReference>
<evidence type="ECO:0000256" key="4">
    <source>
        <dbReference type="ARBA" id="ARBA00022723"/>
    </source>
</evidence>